<gene>
    <name evidence="1" type="ORF">EHS89_02135</name>
</gene>
<dbReference type="EMBL" id="RQXV01000001">
    <property type="protein sequence ID" value="RRD01380.1"/>
    <property type="molecule type" value="Genomic_DNA"/>
</dbReference>
<dbReference type="Proteomes" id="UP000267535">
    <property type="component" value="Unassembled WGS sequence"/>
</dbReference>
<keyword evidence="2" id="KW-1185">Reference proteome</keyword>
<dbReference type="AlphaFoldDB" id="A0A3P1SW90"/>
<protein>
    <submittedName>
        <fullName evidence="1">Uncharacterized protein</fullName>
    </submittedName>
</protein>
<organism evidence="1 2">
    <name type="scientific">Amphritea balenae</name>
    <dbReference type="NCBI Taxonomy" id="452629"/>
    <lineage>
        <taxon>Bacteria</taxon>
        <taxon>Pseudomonadati</taxon>
        <taxon>Pseudomonadota</taxon>
        <taxon>Gammaproteobacteria</taxon>
        <taxon>Oceanospirillales</taxon>
        <taxon>Oceanospirillaceae</taxon>
        <taxon>Amphritea</taxon>
    </lineage>
</organism>
<reference evidence="1 2" key="1">
    <citation type="submission" date="2018-11" db="EMBL/GenBank/DDBJ databases">
        <title>The draft genome sequence of Amphritea balenae JAMM 1525T.</title>
        <authorList>
            <person name="Fang Z."/>
            <person name="Zhang Y."/>
            <person name="Han X."/>
        </authorList>
    </citation>
    <scope>NUCLEOTIDE SEQUENCE [LARGE SCALE GENOMIC DNA]</scope>
    <source>
        <strain evidence="1 2">JAMM 1525</strain>
    </source>
</reference>
<comment type="caution">
    <text evidence="1">The sequence shown here is derived from an EMBL/GenBank/DDBJ whole genome shotgun (WGS) entry which is preliminary data.</text>
</comment>
<proteinExistence type="predicted"/>
<name>A0A3P1SW90_9GAMM</name>
<sequence>MYDKIMLSVPDLSDEHWLKRSWLKLIKPVAIDLKYIPDANRWPELILLARTIREQHNVPVWFLTDAPLVEVYSDLCDLLAGGFGIRLYAGQGDFCEVVKAYNKLKSET</sequence>
<evidence type="ECO:0000313" key="2">
    <source>
        <dbReference type="Proteomes" id="UP000267535"/>
    </source>
</evidence>
<dbReference type="RefSeq" id="WP_124924453.1">
    <property type="nucleotide sequence ID" value="NZ_BMOH01000001.1"/>
</dbReference>
<evidence type="ECO:0000313" key="1">
    <source>
        <dbReference type="EMBL" id="RRD01380.1"/>
    </source>
</evidence>
<accession>A0A3P1SW90</accession>